<evidence type="ECO:0000313" key="2">
    <source>
        <dbReference type="EMBL" id="RDH85333.1"/>
    </source>
</evidence>
<comment type="caution">
    <text evidence="2">The sequence shown here is derived from an EMBL/GenBank/DDBJ whole genome shotgun (WGS) entry which is preliminary data.</text>
</comment>
<accession>A0A370DKE5</accession>
<dbReference type="EMBL" id="QFXE01000013">
    <property type="protein sequence ID" value="RDH85333.1"/>
    <property type="molecule type" value="Genomic_DNA"/>
</dbReference>
<keyword evidence="3" id="KW-1185">Reference proteome</keyword>
<keyword evidence="1" id="KW-0732">Signal</keyword>
<name>A0A370DKE5_9GAMM</name>
<dbReference type="Pfam" id="PF04338">
    <property type="entry name" value="DUF481"/>
    <property type="match status" value="1"/>
</dbReference>
<reference evidence="2 3" key="1">
    <citation type="journal article" date="2018" name="ISME J.">
        <title>Endosymbiont genomes yield clues of tubeworm success.</title>
        <authorList>
            <person name="Li Y."/>
            <person name="Liles M.R."/>
            <person name="Halanych K.M."/>
        </authorList>
    </citation>
    <scope>NUCLEOTIDE SEQUENCE [LARGE SCALE GENOMIC DNA]</scope>
    <source>
        <strain evidence="2">A1462</strain>
    </source>
</reference>
<dbReference type="InterPro" id="IPR007433">
    <property type="entry name" value="DUF481"/>
</dbReference>
<evidence type="ECO:0008006" key="4">
    <source>
        <dbReference type="Google" id="ProtNLM"/>
    </source>
</evidence>
<proteinExistence type="predicted"/>
<organism evidence="2 3">
    <name type="scientific">endosymbiont of Escarpia spicata</name>
    <dbReference type="NCBI Taxonomy" id="2200908"/>
    <lineage>
        <taxon>Bacteria</taxon>
        <taxon>Pseudomonadati</taxon>
        <taxon>Pseudomonadota</taxon>
        <taxon>Gammaproteobacteria</taxon>
        <taxon>sulfur-oxidizing symbionts</taxon>
    </lineage>
</organism>
<dbReference type="SUPFAM" id="SSF56935">
    <property type="entry name" value="Porins"/>
    <property type="match status" value="1"/>
</dbReference>
<gene>
    <name evidence="2" type="ORF">DIZ78_10225</name>
</gene>
<dbReference type="Proteomes" id="UP000254771">
    <property type="component" value="Unassembled WGS sequence"/>
</dbReference>
<dbReference type="AlphaFoldDB" id="A0A370DKE5"/>
<sequence>MQRNLIVMRLTTSLFILIPLSLCASFASAATIHLKNGDTLNAPIIAETNESVTLLHDSLGSVTINRSQISEILAEKKAGAPKSDTLKSEEPAKPEDQGLLASGFMKDWSRELDIGLSGAEGNSQKFNLHAGFGADYSDDEDVWKFRTAYDSAQSDNETSQNQFFADLQKDWLRPGSLWFTYAQGRYDWDEFKDWDHRISGSGGVGYQFLKNDTWLVKGKAGLGGNQTFGGNDEKFSPEAILGLDADWKISGKESLSMGTTFYPNLRDSGEFRNISTLDWKISMDAALGIKIGLSNEYDSEAIGDTKENDFKYNASLVWGL</sequence>
<feature type="signal peptide" evidence="1">
    <location>
        <begin position="1"/>
        <end position="29"/>
    </location>
</feature>
<protein>
    <recommendedName>
        <fullName evidence="4">DUF481 domain-containing protein</fullName>
    </recommendedName>
</protein>
<evidence type="ECO:0000256" key="1">
    <source>
        <dbReference type="SAM" id="SignalP"/>
    </source>
</evidence>
<feature type="chain" id="PRO_5017025989" description="DUF481 domain-containing protein" evidence="1">
    <location>
        <begin position="30"/>
        <end position="320"/>
    </location>
</feature>
<evidence type="ECO:0000313" key="3">
    <source>
        <dbReference type="Proteomes" id="UP000254771"/>
    </source>
</evidence>